<evidence type="ECO:0000256" key="4">
    <source>
        <dbReference type="PROSITE-ProRule" id="PRU00335"/>
    </source>
</evidence>
<feature type="region of interest" description="Disordered" evidence="5">
    <location>
        <begin position="1"/>
        <end position="26"/>
    </location>
</feature>
<dbReference type="SUPFAM" id="SSF48498">
    <property type="entry name" value="Tetracyclin repressor-like, C-terminal domain"/>
    <property type="match status" value="1"/>
</dbReference>
<feature type="domain" description="HTH tetR-type" evidence="6">
    <location>
        <begin position="24"/>
        <end position="83"/>
    </location>
</feature>
<sequence length="217" mass="23946">MESTTRGSTDGAGARPPSGRGAQAARNDRLIREAARAVFTADPEAPIAAVARHAGVGISALYRRYRSKEDLLQRLTAEAMDRYLAEVDRALADDRDPWTAFADFMRRCLDLGAGSLGMRPAAGLPPTEEIADRERRMRAATHRLLDRLKDAGALRRDIEVGDVAVILENAQALRVGDDERTRRLRHRYLTFLLAGLRLPADAELPGPAPAWEELRAR</sequence>
<keyword evidence="1" id="KW-0805">Transcription regulation</keyword>
<evidence type="ECO:0000256" key="3">
    <source>
        <dbReference type="ARBA" id="ARBA00023163"/>
    </source>
</evidence>
<dbReference type="InterPro" id="IPR050109">
    <property type="entry name" value="HTH-type_TetR-like_transc_reg"/>
</dbReference>
<dbReference type="SUPFAM" id="SSF46689">
    <property type="entry name" value="Homeodomain-like"/>
    <property type="match status" value="1"/>
</dbReference>
<dbReference type="InterPro" id="IPR049445">
    <property type="entry name" value="TetR_SbtR-like_C"/>
</dbReference>
<dbReference type="PANTHER" id="PTHR30055:SF234">
    <property type="entry name" value="HTH-TYPE TRANSCRIPTIONAL REGULATOR BETI"/>
    <property type="match status" value="1"/>
</dbReference>
<dbReference type="PROSITE" id="PS50977">
    <property type="entry name" value="HTH_TETR_2"/>
    <property type="match status" value="1"/>
</dbReference>
<dbReference type="InterPro" id="IPR036271">
    <property type="entry name" value="Tet_transcr_reg_TetR-rel_C_sf"/>
</dbReference>
<feature type="compositionally biased region" description="Low complexity" evidence="5">
    <location>
        <begin position="11"/>
        <end position="25"/>
    </location>
</feature>
<dbReference type="RefSeq" id="WP_344957036.1">
    <property type="nucleotide sequence ID" value="NZ_BAAAZG010000059.1"/>
</dbReference>
<name>A0ABP7WWZ5_9ACTN</name>
<dbReference type="Proteomes" id="UP001500683">
    <property type="component" value="Unassembled WGS sequence"/>
</dbReference>
<organism evidence="7 8">
    <name type="scientific">Actinomadura miaoliensis</name>
    <dbReference type="NCBI Taxonomy" id="430685"/>
    <lineage>
        <taxon>Bacteria</taxon>
        <taxon>Bacillati</taxon>
        <taxon>Actinomycetota</taxon>
        <taxon>Actinomycetes</taxon>
        <taxon>Streptosporangiales</taxon>
        <taxon>Thermomonosporaceae</taxon>
        <taxon>Actinomadura</taxon>
    </lineage>
</organism>
<evidence type="ECO:0000313" key="8">
    <source>
        <dbReference type="Proteomes" id="UP001500683"/>
    </source>
</evidence>
<dbReference type="Gene3D" id="1.10.357.10">
    <property type="entry name" value="Tetracycline Repressor, domain 2"/>
    <property type="match status" value="1"/>
</dbReference>
<keyword evidence="8" id="KW-1185">Reference proteome</keyword>
<keyword evidence="3" id="KW-0804">Transcription</keyword>
<dbReference type="InterPro" id="IPR009057">
    <property type="entry name" value="Homeodomain-like_sf"/>
</dbReference>
<evidence type="ECO:0000313" key="7">
    <source>
        <dbReference type="EMBL" id="GAA4099013.1"/>
    </source>
</evidence>
<dbReference type="EMBL" id="BAAAZG010000059">
    <property type="protein sequence ID" value="GAA4099013.1"/>
    <property type="molecule type" value="Genomic_DNA"/>
</dbReference>
<keyword evidence="2 4" id="KW-0238">DNA-binding</keyword>
<evidence type="ECO:0000256" key="2">
    <source>
        <dbReference type="ARBA" id="ARBA00023125"/>
    </source>
</evidence>
<protein>
    <submittedName>
        <fullName evidence="7">TetR/AcrR family transcriptional regulator</fullName>
    </submittedName>
</protein>
<dbReference type="Pfam" id="PF00440">
    <property type="entry name" value="TetR_N"/>
    <property type="match status" value="1"/>
</dbReference>
<accession>A0ABP7WWZ5</accession>
<reference evidence="8" key="1">
    <citation type="journal article" date="2019" name="Int. J. Syst. Evol. Microbiol.">
        <title>The Global Catalogue of Microorganisms (GCM) 10K type strain sequencing project: providing services to taxonomists for standard genome sequencing and annotation.</title>
        <authorList>
            <consortium name="The Broad Institute Genomics Platform"/>
            <consortium name="The Broad Institute Genome Sequencing Center for Infectious Disease"/>
            <person name="Wu L."/>
            <person name="Ma J."/>
        </authorList>
    </citation>
    <scope>NUCLEOTIDE SEQUENCE [LARGE SCALE GENOMIC DNA]</scope>
    <source>
        <strain evidence="8">JCM 16702</strain>
    </source>
</reference>
<dbReference type="InterPro" id="IPR001647">
    <property type="entry name" value="HTH_TetR"/>
</dbReference>
<evidence type="ECO:0000256" key="5">
    <source>
        <dbReference type="SAM" id="MobiDB-lite"/>
    </source>
</evidence>
<evidence type="ECO:0000259" key="6">
    <source>
        <dbReference type="PROSITE" id="PS50977"/>
    </source>
</evidence>
<proteinExistence type="predicted"/>
<feature type="DNA-binding region" description="H-T-H motif" evidence="4">
    <location>
        <begin position="46"/>
        <end position="65"/>
    </location>
</feature>
<comment type="caution">
    <text evidence="7">The sequence shown here is derived from an EMBL/GenBank/DDBJ whole genome shotgun (WGS) entry which is preliminary data.</text>
</comment>
<dbReference type="Pfam" id="PF21597">
    <property type="entry name" value="TetR_C_43"/>
    <property type="match status" value="1"/>
</dbReference>
<dbReference type="PANTHER" id="PTHR30055">
    <property type="entry name" value="HTH-TYPE TRANSCRIPTIONAL REGULATOR RUTR"/>
    <property type="match status" value="1"/>
</dbReference>
<evidence type="ECO:0000256" key="1">
    <source>
        <dbReference type="ARBA" id="ARBA00023015"/>
    </source>
</evidence>
<gene>
    <name evidence="7" type="ORF">GCM10022214_74670</name>
</gene>